<evidence type="ECO:0000256" key="1">
    <source>
        <dbReference type="ARBA" id="ARBA00001947"/>
    </source>
</evidence>
<dbReference type="Gene3D" id="2.30.40.10">
    <property type="entry name" value="Urease, subunit C, domain 1"/>
    <property type="match status" value="1"/>
</dbReference>
<protein>
    <submittedName>
        <fullName evidence="5">Amidohydrolase family protein</fullName>
    </submittedName>
</protein>
<dbReference type="SUPFAM" id="SSF51338">
    <property type="entry name" value="Composite domain of metallo-dependent hydrolases"/>
    <property type="match status" value="1"/>
</dbReference>
<evidence type="ECO:0000259" key="4">
    <source>
        <dbReference type="Pfam" id="PF01979"/>
    </source>
</evidence>
<organism evidence="5 6">
    <name type="scientific">Methanogenium marinum</name>
    <dbReference type="NCBI Taxonomy" id="348610"/>
    <lineage>
        <taxon>Archaea</taxon>
        <taxon>Methanobacteriati</taxon>
        <taxon>Methanobacteriota</taxon>
        <taxon>Stenosarchaea group</taxon>
        <taxon>Methanomicrobia</taxon>
        <taxon>Methanomicrobiales</taxon>
        <taxon>Methanomicrobiaceae</taxon>
        <taxon>Methanogenium</taxon>
    </lineage>
</organism>
<dbReference type="GO" id="GO:0005737">
    <property type="term" value="C:cytoplasm"/>
    <property type="evidence" value="ECO:0007669"/>
    <property type="project" value="TreeGrafter"/>
</dbReference>
<accession>A0A9Q4KNF0</accession>
<feature type="domain" description="Amidohydrolase-related" evidence="4">
    <location>
        <begin position="50"/>
        <end position="364"/>
    </location>
</feature>
<evidence type="ECO:0000256" key="2">
    <source>
        <dbReference type="ARBA" id="ARBA00022723"/>
    </source>
</evidence>
<dbReference type="Gene3D" id="3.20.20.140">
    <property type="entry name" value="Metal-dependent hydrolases"/>
    <property type="match status" value="1"/>
</dbReference>
<sequence>MSSDAEIALENVLLPGGRVADISLAGGKIIHVGAGRRADRTIDCSGLLCLPGAVDMHVHMRGGETQGYKEDWVTGSQSALAGGVTTVVDQPNTVPSLTTAAAFRGRVAEATRDAYCRFGINGYVSGESDITGLWEAGALAFGETFAAASSYGSAVTPDELAKAFSVIANLDALVTLHCEDVIPGDDTSLTAHEFLRPDAGEKTCMEMLAARFSPGLSAHFCHLSSPLSAEAAMMAPPATFEVMPHHLFLSIEEHGTVPEGYCKVNPPVRHEATRKALWEMWDAIPVIASDHAPHTVGEKSQSFSAVPSGIPGVETMVPLLLAQVYRGRIALTSLLEKVVYTPAHLLGIHASTLLPGSPADLALYPQQETETITADTLHSRAGWTPYEGMQGVFPQITCVGGHISYMRNEFSQADGLWIPGRGYKASETE</sequence>
<dbReference type="InterPro" id="IPR006680">
    <property type="entry name" value="Amidohydro-rel"/>
</dbReference>
<dbReference type="AlphaFoldDB" id="A0A9Q4KNF0"/>
<dbReference type="InterPro" id="IPR011059">
    <property type="entry name" value="Metal-dep_hydrolase_composite"/>
</dbReference>
<dbReference type="PROSITE" id="PS00483">
    <property type="entry name" value="DIHYDROOROTASE_2"/>
    <property type="match status" value="1"/>
</dbReference>
<evidence type="ECO:0000313" key="6">
    <source>
        <dbReference type="Proteomes" id="UP001143747"/>
    </source>
</evidence>
<keyword evidence="2" id="KW-0479">Metal-binding</keyword>
<dbReference type="GO" id="GO:0004038">
    <property type="term" value="F:allantoinase activity"/>
    <property type="evidence" value="ECO:0007669"/>
    <property type="project" value="TreeGrafter"/>
</dbReference>
<keyword evidence="3" id="KW-0378">Hydrolase</keyword>
<dbReference type="SUPFAM" id="SSF51556">
    <property type="entry name" value="Metallo-dependent hydrolases"/>
    <property type="match status" value="1"/>
</dbReference>
<dbReference type="PANTHER" id="PTHR43668">
    <property type="entry name" value="ALLANTOINASE"/>
    <property type="match status" value="1"/>
</dbReference>
<evidence type="ECO:0000313" key="5">
    <source>
        <dbReference type="EMBL" id="MDE4907235.1"/>
    </source>
</evidence>
<dbReference type="GO" id="GO:0046872">
    <property type="term" value="F:metal ion binding"/>
    <property type="evidence" value="ECO:0007669"/>
    <property type="project" value="UniProtKB-KW"/>
</dbReference>
<reference evidence="5" key="1">
    <citation type="submission" date="2022-01" db="EMBL/GenBank/DDBJ databases">
        <title>Draft genome of Methanogenium marinum DSM 15558.</title>
        <authorList>
            <person name="Chen S.-C."/>
            <person name="You Y.-T."/>
        </authorList>
    </citation>
    <scope>NUCLEOTIDE SEQUENCE</scope>
    <source>
        <strain evidence="5">DSM 15558</strain>
    </source>
</reference>
<dbReference type="Proteomes" id="UP001143747">
    <property type="component" value="Unassembled WGS sequence"/>
</dbReference>
<proteinExistence type="predicted"/>
<dbReference type="EMBL" id="JAKELO010000002">
    <property type="protein sequence ID" value="MDE4907235.1"/>
    <property type="molecule type" value="Genomic_DNA"/>
</dbReference>
<dbReference type="GO" id="GO:0006145">
    <property type="term" value="P:purine nucleobase catabolic process"/>
    <property type="evidence" value="ECO:0007669"/>
    <property type="project" value="TreeGrafter"/>
</dbReference>
<comment type="caution">
    <text evidence="5">The sequence shown here is derived from an EMBL/GenBank/DDBJ whole genome shotgun (WGS) entry which is preliminary data.</text>
</comment>
<dbReference type="Pfam" id="PF01979">
    <property type="entry name" value="Amidohydro_1"/>
    <property type="match status" value="1"/>
</dbReference>
<gene>
    <name evidence="5" type="ORF">L0665_01155</name>
</gene>
<dbReference type="InterPro" id="IPR032466">
    <property type="entry name" value="Metal_Hydrolase"/>
</dbReference>
<comment type="cofactor">
    <cofactor evidence="1">
        <name>Zn(2+)</name>
        <dbReference type="ChEBI" id="CHEBI:29105"/>
    </cofactor>
</comment>
<dbReference type="RefSeq" id="WP_274923896.1">
    <property type="nucleotide sequence ID" value="NZ_JAKELO010000002.1"/>
</dbReference>
<name>A0A9Q4KNF0_9EURY</name>
<evidence type="ECO:0000256" key="3">
    <source>
        <dbReference type="ARBA" id="ARBA00022801"/>
    </source>
</evidence>
<dbReference type="InterPro" id="IPR050138">
    <property type="entry name" value="DHOase/Allantoinase_Hydrolase"/>
</dbReference>
<dbReference type="InterPro" id="IPR002195">
    <property type="entry name" value="Dihydroorotase_CS"/>
</dbReference>
<dbReference type="PANTHER" id="PTHR43668:SF2">
    <property type="entry name" value="ALLANTOINASE"/>
    <property type="match status" value="1"/>
</dbReference>
<keyword evidence="6" id="KW-1185">Reference proteome</keyword>